<dbReference type="PROSITE" id="PS50240">
    <property type="entry name" value="TRYPSIN_DOM"/>
    <property type="match status" value="1"/>
</dbReference>
<feature type="chain" id="PRO_5018004908" description="Peptidase S1 domain-containing protein" evidence="7">
    <location>
        <begin position="25"/>
        <end position="500"/>
    </location>
</feature>
<dbReference type="Gene3D" id="2.40.10.10">
    <property type="entry name" value="Trypsin-like serine proteases"/>
    <property type="match status" value="1"/>
</dbReference>
<dbReference type="Proteomes" id="UP000275408">
    <property type="component" value="Unassembled WGS sequence"/>
</dbReference>
<comment type="caution">
    <text evidence="10">The sequence shown here is derived from an EMBL/GenBank/DDBJ whole genome shotgun (WGS) entry which is preliminary data.</text>
</comment>
<dbReference type="PRINTS" id="PR00722">
    <property type="entry name" value="CHYMOTRYPSIN"/>
</dbReference>
<name>A0A3M6TB94_POCDA</name>
<sequence>MQVCCRMIYVLLQSLFFLVIIVCGVDHCPNSVHPSAGRCKIDCLLNAQCERWQYCCKTGCRQTCVNYTTCQLQKIEAALMRRGFSPACNPDGSFREIQCTTTTPLKCWRVNAQGEKFQETDVTIKFSSNSERHQPQAWKRKPRNVRQYPNLEEDEMDENPSKKEKTRCHRMRERRLRKRKNNPGVFVPKCKSNGHFRVLQCNRKTKACWCVDRQGKQIQGTRIRGGGKPKCRTSTVTRDCGKRWGLYNPRSRRIVGGQESVPNSWPWMSALFFNRTKLTCGATIIKPSWVVTAAHCFNEQTSKKPSDWEVHIGEHSLHREEGKEQKLDVKQILIHPNYKPSNSSHPGDNDIALVRMAGSLKFGSHVSKICLPESFNYFQAGKRCIVTGWGHTYWQGSSSPVLREAWVDLVGKEGCNSPRSYNGAVGGNFLCAGFKEGGTDKCSYDSGGPLACPDPSGDGTWMLAGIVSWGERCALPYKYGVYTNVNEYTRWMEANLKIDR</sequence>
<dbReference type="GO" id="GO:0005576">
    <property type="term" value="C:extracellular region"/>
    <property type="evidence" value="ECO:0007669"/>
    <property type="project" value="InterPro"/>
</dbReference>
<comment type="caution">
    <text evidence="5">Lacks conserved residue(s) required for the propagation of feature annotation.</text>
</comment>
<dbReference type="InterPro" id="IPR018114">
    <property type="entry name" value="TRYPSIN_HIS"/>
</dbReference>
<dbReference type="InterPro" id="IPR000716">
    <property type="entry name" value="Thyroglobulin_1"/>
</dbReference>
<evidence type="ECO:0000256" key="4">
    <source>
        <dbReference type="ARBA" id="ARBA00023157"/>
    </source>
</evidence>
<evidence type="ECO:0008006" key="12">
    <source>
        <dbReference type="Google" id="ProtNLM"/>
    </source>
</evidence>
<organism evidence="10 11">
    <name type="scientific">Pocillopora damicornis</name>
    <name type="common">Cauliflower coral</name>
    <name type="synonym">Millepora damicornis</name>
    <dbReference type="NCBI Taxonomy" id="46731"/>
    <lineage>
        <taxon>Eukaryota</taxon>
        <taxon>Metazoa</taxon>
        <taxon>Cnidaria</taxon>
        <taxon>Anthozoa</taxon>
        <taxon>Hexacorallia</taxon>
        <taxon>Scleractinia</taxon>
        <taxon>Astrocoeniina</taxon>
        <taxon>Pocilloporidae</taxon>
        <taxon>Pocillopora</taxon>
    </lineage>
</organism>
<dbReference type="Pfam" id="PF00086">
    <property type="entry name" value="Thyroglobulin_1"/>
    <property type="match status" value="2"/>
</dbReference>
<dbReference type="GO" id="GO:0030414">
    <property type="term" value="F:peptidase inhibitor activity"/>
    <property type="evidence" value="ECO:0007669"/>
    <property type="project" value="InterPro"/>
</dbReference>
<dbReference type="Pfam" id="PF00095">
    <property type="entry name" value="WAP"/>
    <property type="match status" value="1"/>
</dbReference>
<keyword evidence="4 5" id="KW-1015">Disulfide bond</keyword>
<dbReference type="PANTHER" id="PTHR24252:SF7">
    <property type="entry name" value="HYALIN"/>
    <property type="match status" value="1"/>
</dbReference>
<dbReference type="InterPro" id="IPR001254">
    <property type="entry name" value="Trypsin_dom"/>
</dbReference>
<keyword evidence="1" id="KW-0645">Protease</keyword>
<dbReference type="SMART" id="SM00020">
    <property type="entry name" value="Tryp_SPc"/>
    <property type="match status" value="1"/>
</dbReference>
<keyword evidence="7" id="KW-0732">Signal</keyword>
<feature type="signal peptide" evidence="7">
    <location>
        <begin position="1"/>
        <end position="24"/>
    </location>
</feature>
<feature type="disulfide bond" evidence="5">
    <location>
        <begin position="201"/>
        <end position="208"/>
    </location>
</feature>
<dbReference type="SUPFAM" id="SSF57610">
    <property type="entry name" value="Thyroglobulin type-1 domain"/>
    <property type="match status" value="2"/>
</dbReference>
<dbReference type="GO" id="GO:0004252">
    <property type="term" value="F:serine-type endopeptidase activity"/>
    <property type="evidence" value="ECO:0007669"/>
    <property type="project" value="InterPro"/>
</dbReference>
<dbReference type="InterPro" id="IPR036857">
    <property type="entry name" value="Thyroglobulin_1_sf"/>
</dbReference>
<dbReference type="Pfam" id="PF00089">
    <property type="entry name" value="Trypsin"/>
    <property type="match status" value="1"/>
</dbReference>
<proteinExistence type="predicted"/>
<evidence type="ECO:0000313" key="11">
    <source>
        <dbReference type="Proteomes" id="UP000275408"/>
    </source>
</evidence>
<dbReference type="Gene3D" id="4.10.800.10">
    <property type="entry name" value="Thyroglobulin type-1"/>
    <property type="match status" value="2"/>
</dbReference>
<dbReference type="AlphaFoldDB" id="A0A3M6TB94"/>
<dbReference type="OrthoDB" id="10059102at2759"/>
<keyword evidence="11" id="KW-1185">Reference proteome</keyword>
<dbReference type="CDD" id="cd00190">
    <property type="entry name" value="Tryp_SPc"/>
    <property type="match status" value="1"/>
</dbReference>
<evidence type="ECO:0000313" key="10">
    <source>
        <dbReference type="EMBL" id="RMX38609.1"/>
    </source>
</evidence>
<gene>
    <name evidence="10" type="ORF">pdam_00008386</name>
</gene>
<dbReference type="FunFam" id="2.40.10.10:FF:000003">
    <property type="entry name" value="Transmembrane serine protease 3"/>
    <property type="match status" value="1"/>
</dbReference>
<reference evidence="10 11" key="1">
    <citation type="journal article" date="2018" name="Sci. Rep.">
        <title>Comparative analysis of the Pocillopora damicornis genome highlights role of immune system in coral evolution.</title>
        <authorList>
            <person name="Cunning R."/>
            <person name="Bay R.A."/>
            <person name="Gillette P."/>
            <person name="Baker A.C."/>
            <person name="Traylor-Knowles N."/>
        </authorList>
    </citation>
    <scope>NUCLEOTIDE SEQUENCE [LARGE SCALE GENOMIC DNA]</scope>
    <source>
        <strain evidence="10">RSMAS</strain>
        <tissue evidence="10">Whole animal</tissue>
    </source>
</reference>
<dbReference type="PROSITE" id="PS51162">
    <property type="entry name" value="THYROGLOBULIN_1_2"/>
    <property type="match status" value="2"/>
</dbReference>
<accession>A0A3M6TB94</accession>
<evidence type="ECO:0000259" key="9">
    <source>
        <dbReference type="PROSITE" id="PS51162"/>
    </source>
</evidence>
<dbReference type="SUPFAM" id="SSF50494">
    <property type="entry name" value="Trypsin-like serine proteases"/>
    <property type="match status" value="1"/>
</dbReference>
<evidence type="ECO:0000256" key="6">
    <source>
        <dbReference type="SAM" id="MobiDB-lite"/>
    </source>
</evidence>
<feature type="domain" description="Peptidase S1" evidence="8">
    <location>
        <begin position="254"/>
        <end position="497"/>
    </location>
</feature>
<dbReference type="CDD" id="cd00191">
    <property type="entry name" value="TY"/>
    <property type="match status" value="2"/>
</dbReference>
<feature type="domain" description="Thyroglobulin type-1" evidence="9">
    <location>
        <begin position="67"/>
        <end position="137"/>
    </location>
</feature>
<keyword evidence="3" id="KW-0720">Serine protease</keyword>
<dbReference type="SMART" id="SM00211">
    <property type="entry name" value="TY"/>
    <property type="match status" value="2"/>
</dbReference>
<dbReference type="InterPro" id="IPR001314">
    <property type="entry name" value="Peptidase_S1A"/>
</dbReference>
<protein>
    <recommendedName>
        <fullName evidence="12">Peptidase S1 domain-containing protein</fullName>
    </recommendedName>
</protein>
<evidence type="ECO:0000256" key="3">
    <source>
        <dbReference type="ARBA" id="ARBA00022825"/>
    </source>
</evidence>
<evidence type="ECO:0000256" key="5">
    <source>
        <dbReference type="PROSITE-ProRule" id="PRU00500"/>
    </source>
</evidence>
<evidence type="ECO:0000256" key="1">
    <source>
        <dbReference type="ARBA" id="ARBA00022670"/>
    </source>
</evidence>
<keyword evidence="2" id="KW-0378">Hydrolase</keyword>
<feature type="region of interest" description="Disordered" evidence="6">
    <location>
        <begin position="128"/>
        <end position="167"/>
    </location>
</feature>
<dbReference type="EMBL" id="RCHS01003977">
    <property type="protein sequence ID" value="RMX38609.1"/>
    <property type="molecule type" value="Genomic_DNA"/>
</dbReference>
<dbReference type="STRING" id="46731.A0A3M6TB94"/>
<dbReference type="PROSITE" id="PS00134">
    <property type="entry name" value="TRYPSIN_HIS"/>
    <property type="match status" value="1"/>
</dbReference>
<evidence type="ECO:0000256" key="2">
    <source>
        <dbReference type="ARBA" id="ARBA00022801"/>
    </source>
</evidence>
<dbReference type="InterPro" id="IPR009003">
    <property type="entry name" value="Peptidase_S1_PA"/>
</dbReference>
<dbReference type="InterPro" id="IPR008197">
    <property type="entry name" value="WAP_dom"/>
</dbReference>
<dbReference type="GO" id="GO:0006508">
    <property type="term" value="P:proteolysis"/>
    <property type="evidence" value="ECO:0007669"/>
    <property type="project" value="UniProtKB-KW"/>
</dbReference>
<evidence type="ECO:0000256" key="7">
    <source>
        <dbReference type="SAM" id="SignalP"/>
    </source>
</evidence>
<feature type="domain" description="Thyroglobulin type-1" evidence="9">
    <location>
        <begin position="165"/>
        <end position="231"/>
    </location>
</feature>
<dbReference type="PROSITE" id="PS00484">
    <property type="entry name" value="THYROGLOBULIN_1_1"/>
    <property type="match status" value="1"/>
</dbReference>
<dbReference type="InterPro" id="IPR043504">
    <property type="entry name" value="Peptidase_S1_PA_chymotrypsin"/>
</dbReference>
<evidence type="ECO:0000259" key="8">
    <source>
        <dbReference type="PROSITE" id="PS50240"/>
    </source>
</evidence>
<dbReference type="PANTHER" id="PTHR24252">
    <property type="entry name" value="ACROSIN-RELATED"/>
    <property type="match status" value="1"/>
</dbReference>